<gene>
    <name evidence="1" type="ORF">E9232_004399</name>
</gene>
<dbReference type="Proteomes" id="UP001262410">
    <property type="component" value="Unassembled WGS sequence"/>
</dbReference>
<evidence type="ECO:0000313" key="1">
    <source>
        <dbReference type="EMBL" id="MDR6291865.1"/>
    </source>
</evidence>
<comment type="caution">
    <text evidence="1">The sequence shown here is derived from an EMBL/GenBank/DDBJ whole genome shotgun (WGS) entry which is preliminary data.</text>
</comment>
<evidence type="ECO:0000313" key="2">
    <source>
        <dbReference type="Proteomes" id="UP001262410"/>
    </source>
</evidence>
<organism evidence="1 2">
    <name type="scientific">Inquilinus ginsengisoli</name>
    <dbReference type="NCBI Taxonomy" id="363840"/>
    <lineage>
        <taxon>Bacteria</taxon>
        <taxon>Pseudomonadati</taxon>
        <taxon>Pseudomonadota</taxon>
        <taxon>Alphaproteobacteria</taxon>
        <taxon>Rhodospirillales</taxon>
        <taxon>Rhodospirillaceae</taxon>
        <taxon>Inquilinus</taxon>
    </lineage>
</organism>
<dbReference type="Gene3D" id="1.20.58.320">
    <property type="entry name" value="TPR-like"/>
    <property type="match status" value="1"/>
</dbReference>
<dbReference type="InterPro" id="IPR010323">
    <property type="entry name" value="DUF924"/>
</dbReference>
<protein>
    <submittedName>
        <fullName evidence="1">Uncharacterized protein (DUF924 family)</fullName>
    </submittedName>
</protein>
<dbReference type="SUPFAM" id="SSF48452">
    <property type="entry name" value="TPR-like"/>
    <property type="match status" value="1"/>
</dbReference>
<dbReference type="InterPro" id="IPR011990">
    <property type="entry name" value="TPR-like_helical_dom_sf"/>
</dbReference>
<name>A0ABU1JTC2_9PROT</name>
<dbReference type="RefSeq" id="WP_309797438.1">
    <property type="nucleotide sequence ID" value="NZ_JAVDPW010000007.1"/>
</dbReference>
<accession>A0ABU1JTC2</accession>
<proteinExistence type="predicted"/>
<dbReference type="EMBL" id="JAVDPW010000007">
    <property type="protein sequence ID" value="MDR6291865.1"/>
    <property type="molecule type" value="Genomic_DNA"/>
</dbReference>
<dbReference type="Gene3D" id="1.25.40.10">
    <property type="entry name" value="Tetratricopeptide repeat domain"/>
    <property type="match status" value="1"/>
</dbReference>
<reference evidence="1 2" key="1">
    <citation type="submission" date="2023-07" db="EMBL/GenBank/DDBJ databases">
        <title>Sorghum-associated microbial communities from plants grown in Nebraska, USA.</title>
        <authorList>
            <person name="Schachtman D."/>
        </authorList>
    </citation>
    <scope>NUCLEOTIDE SEQUENCE [LARGE SCALE GENOMIC DNA]</scope>
    <source>
        <strain evidence="1 2">584</strain>
    </source>
</reference>
<keyword evidence="2" id="KW-1185">Reference proteome</keyword>
<sequence>MTLLSVAASDVLSFWFQPSGKERWFGGDAGFDAEIRARFLTLHEEAAAGRHDDWGGTPLGAVALCIVLDQVPRNLFRGTPRAFATDARALATAKAAVDQGFDRDPSIGEDHRLFLYLPFEHSEDLADQHRSVALSAAGLSDPEYVDYARRHLAVIERFGRFPHRNPILGRDSTPDEAAHLAEHGGF</sequence>
<dbReference type="Pfam" id="PF06041">
    <property type="entry name" value="DUF924"/>
    <property type="match status" value="1"/>
</dbReference>